<evidence type="ECO:0000313" key="3">
    <source>
        <dbReference type="Proteomes" id="UP001041814"/>
    </source>
</evidence>
<dbReference type="InterPro" id="IPR042099">
    <property type="entry name" value="ANL_N_sf"/>
</dbReference>
<proteinExistence type="predicted"/>
<reference evidence="2" key="2">
    <citation type="journal article" date="2020" name="Microorganisms">
        <title>Osmotic Adaptation and Compatible Solute Biosynthesis of Phototrophic Bacteria as Revealed from Genome Analyses.</title>
        <authorList>
            <person name="Imhoff J.F."/>
            <person name="Rahn T."/>
            <person name="Kunzel S."/>
            <person name="Keller A."/>
            <person name="Neulinger S.C."/>
        </authorList>
    </citation>
    <scope>NUCLEOTIDE SEQUENCE</scope>
    <source>
        <strain evidence="2">IM 151</strain>
    </source>
</reference>
<dbReference type="PANTHER" id="PTHR36932">
    <property type="entry name" value="CAPSULAR POLYSACCHARIDE BIOSYNTHESIS PROTEIN"/>
    <property type="match status" value="1"/>
</dbReference>
<dbReference type="Proteomes" id="UP001041814">
    <property type="component" value="Unassembled WGS sequence"/>
</dbReference>
<feature type="domain" description="AMP-dependent synthetase/ligase" evidence="1">
    <location>
        <begin position="197"/>
        <end position="312"/>
    </location>
</feature>
<gene>
    <name evidence="2" type="ORF">CKO43_16605</name>
</gene>
<dbReference type="RefSeq" id="WP_200379308.1">
    <property type="nucleotide sequence ID" value="NZ_NRRU01000066.1"/>
</dbReference>
<keyword evidence="3" id="KW-1185">Reference proteome</keyword>
<evidence type="ECO:0000259" key="1">
    <source>
        <dbReference type="Pfam" id="PF00501"/>
    </source>
</evidence>
<reference evidence="2" key="1">
    <citation type="submission" date="2017-08" db="EMBL/GenBank/DDBJ databases">
        <authorList>
            <person name="Imhoff J.F."/>
            <person name="Rahn T."/>
            <person name="Kuenzel S."/>
            <person name="Neulinger S.C."/>
        </authorList>
    </citation>
    <scope>NUCLEOTIDE SEQUENCE</scope>
    <source>
        <strain evidence="2">IM 151</strain>
    </source>
</reference>
<comment type="caution">
    <text evidence="2">The sequence shown here is derived from an EMBL/GenBank/DDBJ whole genome shotgun (WGS) entry which is preliminary data.</text>
</comment>
<accession>A0ABS1DYE3</accession>
<dbReference type="InterPro" id="IPR053158">
    <property type="entry name" value="CapK_Type1_Caps_Biosynth"/>
</dbReference>
<dbReference type="PANTHER" id="PTHR36932:SF1">
    <property type="entry name" value="CAPSULAR POLYSACCHARIDE BIOSYNTHESIS PROTEIN"/>
    <property type="match status" value="1"/>
</dbReference>
<dbReference type="InterPro" id="IPR000873">
    <property type="entry name" value="AMP-dep_synth/lig_dom"/>
</dbReference>
<dbReference type="SUPFAM" id="SSF56801">
    <property type="entry name" value="Acetyl-CoA synthetase-like"/>
    <property type="match status" value="1"/>
</dbReference>
<evidence type="ECO:0000313" key="2">
    <source>
        <dbReference type="EMBL" id="MBK1714394.1"/>
    </source>
</evidence>
<organism evidence="2 3">
    <name type="scientific">Rubrivivax gelatinosus</name>
    <name type="common">Rhodocyclus gelatinosus</name>
    <name type="synonym">Rhodopseudomonas gelatinosa</name>
    <dbReference type="NCBI Taxonomy" id="28068"/>
    <lineage>
        <taxon>Bacteria</taxon>
        <taxon>Pseudomonadati</taxon>
        <taxon>Pseudomonadota</taxon>
        <taxon>Betaproteobacteria</taxon>
        <taxon>Burkholderiales</taxon>
        <taxon>Sphaerotilaceae</taxon>
        <taxon>Rubrivivax</taxon>
    </lineage>
</organism>
<protein>
    <submittedName>
        <fullName evidence="2">Capsule biosynthesis protein CapK</fullName>
    </submittedName>
</protein>
<name>A0ABS1DYE3_RUBGE</name>
<dbReference type="EMBL" id="NRRU01000066">
    <property type="protein sequence ID" value="MBK1714394.1"/>
    <property type="molecule type" value="Genomic_DNA"/>
</dbReference>
<sequence>MSGLYTRFTSGLLFPLHERLKQHDSVAVRQRLEASQWWPAERLEALRVERLRALLVQAGAHVPYYRELFRATGFDPAGVSSLADLQRLPFLTKAVVRTQGEGLRHEQAQGLARFNTGGSSGEPLIFFIGRERVSHDVAAKWRATRWWGVDIGDPEIVVWGSPIELGAQDHVRAWRDRLLRTELLPAFEMSESRLDGFVAAIRARRPKMLFGYPSALSHIARHAERRGQRLDDLGIAVAFCTSERLYDDQRATISRLFGCRVANGYGSRDAGFIAHECPDGGLHLTAEDVIVEIVDADGRVLPPGQSGEIVVTHLATKDFPFIRYRTGDVAVLDTARCACGRTLPLIKEIQGRTTDFIVAADGTVMHGLALVYVVRDLPGVRGFKIVQHSLQRTEVQIVADEGFDRPARGAEIAAGLQRRLGQGVQVEVNYVDAIAPEKSGKYRYVVSHVAAAAPAPETSPHA</sequence>
<dbReference type="Pfam" id="PF00501">
    <property type="entry name" value="AMP-binding"/>
    <property type="match status" value="1"/>
</dbReference>
<dbReference type="Gene3D" id="3.40.50.12780">
    <property type="entry name" value="N-terminal domain of ligase-like"/>
    <property type="match status" value="1"/>
</dbReference>